<dbReference type="NCBIfam" id="TIGR01169">
    <property type="entry name" value="rplA_bact"/>
    <property type="match status" value="1"/>
</dbReference>
<protein>
    <recommendedName>
        <fullName evidence="7">Ribosomal protein</fullName>
    </recommendedName>
</protein>
<proteinExistence type="inferred from homology"/>
<keyword evidence="4" id="KW-0689">Ribosomal protein</keyword>
<evidence type="ECO:0008006" key="7">
    <source>
        <dbReference type="Google" id="ProtNLM"/>
    </source>
</evidence>
<sequence length="192" mass="21274">MKRGKKFIEKAKDLDRSRLYGPKEAIEWILANHYVKFEEAVDISINLGVDPRKADQIVRGALVLPHGTGKVPKVLVFAQGEKAKEAQDAGADYIGGEDLVEKIAGGWLDFEVCIATPDMMKYVGKVAKILGPRKLMPNPKSGTVTFELEKTINEARAGRLEYRTDKNGVIHGTIGRVSFDVKKLLENYASFV</sequence>
<reference evidence="6" key="1">
    <citation type="journal article" date="2014" name="Front. Microbiol.">
        <title>High frequency of phylogenetically diverse reductive dehalogenase-homologous genes in deep subseafloor sedimentary metagenomes.</title>
        <authorList>
            <person name="Kawai M."/>
            <person name="Futagami T."/>
            <person name="Toyoda A."/>
            <person name="Takaki Y."/>
            <person name="Nishi S."/>
            <person name="Hori S."/>
            <person name="Arai W."/>
            <person name="Tsubouchi T."/>
            <person name="Morono Y."/>
            <person name="Uchiyama I."/>
            <person name="Ito T."/>
            <person name="Fujiyama A."/>
            <person name="Inagaki F."/>
            <person name="Takami H."/>
        </authorList>
    </citation>
    <scope>NUCLEOTIDE SEQUENCE</scope>
    <source>
        <strain evidence="6">Expedition CK06-06</strain>
    </source>
</reference>
<name>X0UNV1_9ZZZZ</name>
<evidence type="ECO:0000256" key="3">
    <source>
        <dbReference type="ARBA" id="ARBA00022884"/>
    </source>
</evidence>
<dbReference type="InterPro" id="IPR002143">
    <property type="entry name" value="Ribosomal_uL1"/>
</dbReference>
<dbReference type="AlphaFoldDB" id="X0UNV1"/>
<dbReference type="PANTHER" id="PTHR36427:SF3">
    <property type="entry name" value="LARGE RIBOSOMAL SUBUNIT PROTEIN UL1M"/>
    <property type="match status" value="1"/>
</dbReference>
<dbReference type="SUPFAM" id="SSF56808">
    <property type="entry name" value="Ribosomal protein L1"/>
    <property type="match status" value="1"/>
</dbReference>
<dbReference type="InterPro" id="IPR028364">
    <property type="entry name" value="Ribosomal_uL1/biogenesis"/>
</dbReference>
<evidence type="ECO:0000256" key="1">
    <source>
        <dbReference type="ARBA" id="ARBA00010531"/>
    </source>
</evidence>
<organism evidence="6">
    <name type="scientific">marine sediment metagenome</name>
    <dbReference type="NCBI Taxonomy" id="412755"/>
    <lineage>
        <taxon>unclassified sequences</taxon>
        <taxon>metagenomes</taxon>
        <taxon>ecological metagenomes</taxon>
    </lineage>
</organism>
<keyword evidence="5" id="KW-0687">Ribonucleoprotein</keyword>
<dbReference type="Pfam" id="PF00687">
    <property type="entry name" value="Ribosomal_L1"/>
    <property type="match status" value="1"/>
</dbReference>
<dbReference type="GO" id="GO:0006412">
    <property type="term" value="P:translation"/>
    <property type="evidence" value="ECO:0007669"/>
    <property type="project" value="InterPro"/>
</dbReference>
<dbReference type="InterPro" id="IPR005878">
    <property type="entry name" value="Ribosom_uL1_bac-type"/>
</dbReference>
<keyword evidence="3" id="KW-0694">RNA-binding</keyword>
<dbReference type="PIRSF" id="PIRSF002155">
    <property type="entry name" value="Ribosomal_L1"/>
    <property type="match status" value="1"/>
</dbReference>
<comment type="similarity">
    <text evidence="1">Belongs to the universal ribosomal protein uL1 family.</text>
</comment>
<dbReference type="InterPro" id="IPR023674">
    <property type="entry name" value="Ribosomal_uL1-like"/>
</dbReference>
<evidence type="ECO:0000256" key="2">
    <source>
        <dbReference type="ARBA" id="ARBA00022730"/>
    </source>
</evidence>
<dbReference type="CDD" id="cd00403">
    <property type="entry name" value="Ribosomal_L1"/>
    <property type="match status" value="1"/>
</dbReference>
<dbReference type="PANTHER" id="PTHR36427">
    <property type="entry name" value="54S RIBOSOMAL PROTEIN L1, MITOCHONDRIAL"/>
    <property type="match status" value="1"/>
</dbReference>
<evidence type="ECO:0000256" key="5">
    <source>
        <dbReference type="ARBA" id="ARBA00023274"/>
    </source>
</evidence>
<feature type="non-terminal residue" evidence="6">
    <location>
        <position position="192"/>
    </location>
</feature>
<accession>X0UNV1</accession>
<comment type="caution">
    <text evidence="6">The sequence shown here is derived from an EMBL/GenBank/DDBJ whole genome shotgun (WGS) entry which is preliminary data.</text>
</comment>
<dbReference type="GO" id="GO:0003735">
    <property type="term" value="F:structural constituent of ribosome"/>
    <property type="evidence" value="ECO:0007669"/>
    <property type="project" value="InterPro"/>
</dbReference>
<dbReference type="EMBL" id="BARS01024403">
    <property type="protein sequence ID" value="GAG07469.1"/>
    <property type="molecule type" value="Genomic_DNA"/>
</dbReference>
<dbReference type="GO" id="GO:0015934">
    <property type="term" value="C:large ribosomal subunit"/>
    <property type="evidence" value="ECO:0007669"/>
    <property type="project" value="InterPro"/>
</dbReference>
<keyword evidence="2" id="KW-0699">rRNA-binding</keyword>
<dbReference type="Gene3D" id="3.40.50.790">
    <property type="match status" value="1"/>
</dbReference>
<evidence type="ECO:0000256" key="4">
    <source>
        <dbReference type="ARBA" id="ARBA00022980"/>
    </source>
</evidence>
<dbReference type="FunFam" id="3.40.50.790:FF:000001">
    <property type="entry name" value="50S ribosomal protein L1"/>
    <property type="match status" value="1"/>
</dbReference>
<evidence type="ECO:0000313" key="6">
    <source>
        <dbReference type="EMBL" id="GAG07469.1"/>
    </source>
</evidence>
<dbReference type="InterPro" id="IPR016095">
    <property type="entry name" value="Ribosomal_uL1_3-a/b-sand"/>
</dbReference>
<dbReference type="GO" id="GO:0019843">
    <property type="term" value="F:rRNA binding"/>
    <property type="evidence" value="ECO:0007669"/>
    <property type="project" value="UniProtKB-KW"/>
</dbReference>
<dbReference type="Gene3D" id="3.30.190.20">
    <property type="match status" value="1"/>
</dbReference>
<gene>
    <name evidence="6" type="ORF">S01H1_38741</name>
</gene>